<proteinExistence type="predicted"/>
<evidence type="ECO:0000313" key="4">
    <source>
        <dbReference type="EMBL" id="GAA3812975.1"/>
    </source>
</evidence>
<dbReference type="PANTHER" id="PTHR42998:SF1">
    <property type="entry name" value="TYPE I RESTRICTION ENZYME HINDI METHYLASE SUBUNIT"/>
    <property type="match status" value="1"/>
</dbReference>
<sequence length="601" mass="65575">MAGVGRAAVSNWRRRHEDFPEPVGGTATSPTFSLKDVEAWLLGQGKVEELPLQERVWQQIRAATDEIRLGEVVAEATELLRGHGKPWLVPRPTWKLIEQYAEEQGAIEAIRFLLDRFADVHSRRLAETPAEVADFMVKLAGPDVRTVLDPACGLGILLAATSGAERAYGQESEGALARLAQARLSLAEIDGVVKTGDSLRQDAWPGVTVDAVVCHPPFNERNWGYDGLTSDPRWEYGLPPKSESELAWVQHALAHLNPGGIAVMLMPAIAANRRSGRRIRSNLLRRGVIQAVIGLPPKMASGTGLPVHVWVLRKPTGDSRTPSRVLMSEAEPATFGTIVEHWREFQADPDGDMDRPGVSRTVPIIELIDEDIDVTPARHVSVADEAGGDYPSIRDQFVRRLERLLTLVPEALPGRAREMPMVPLSELERTGALTIHQAGRYDIDGSGERVLEAGLLFTGGPVVARTQPANRIVIQPGDVVVATRDREVAAEVVEDTGLILGPRLTLLRPDPDRLDPYFLTGFVRTLSVSTGGTQSGLTRFEPRRSQVPRLPLDEQRRYGEAFRRLFAFEAELREVNGSGVLAAVSVAMGLASGALDPASPA</sequence>
<reference evidence="5" key="1">
    <citation type="journal article" date="2019" name="Int. J. Syst. Evol. Microbiol.">
        <title>The Global Catalogue of Microorganisms (GCM) 10K type strain sequencing project: providing services to taxonomists for standard genome sequencing and annotation.</title>
        <authorList>
            <consortium name="The Broad Institute Genomics Platform"/>
            <consortium name="The Broad Institute Genome Sequencing Center for Infectious Disease"/>
            <person name="Wu L."/>
            <person name="Ma J."/>
        </authorList>
    </citation>
    <scope>NUCLEOTIDE SEQUENCE [LARGE SCALE GENOMIC DNA]</scope>
    <source>
        <strain evidence="5">JCM 16908</strain>
    </source>
</reference>
<dbReference type="InterPro" id="IPR052916">
    <property type="entry name" value="Type-I_RE_MTase_Subunit"/>
</dbReference>
<dbReference type="GO" id="GO:0032259">
    <property type="term" value="P:methylation"/>
    <property type="evidence" value="ECO:0007669"/>
    <property type="project" value="UniProtKB-KW"/>
</dbReference>
<dbReference type="PANTHER" id="PTHR42998">
    <property type="entry name" value="TYPE I RESTRICTION ENZYME HINDVIIP M PROTEIN-RELATED"/>
    <property type="match status" value="1"/>
</dbReference>
<accession>A0ABP7I9J0</accession>
<comment type="caution">
    <text evidence="4">The sequence shown here is derived from an EMBL/GenBank/DDBJ whole genome shotgun (WGS) entry which is preliminary data.</text>
</comment>
<dbReference type="CDD" id="cd02440">
    <property type="entry name" value="AdoMet_MTases"/>
    <property type="match status" value="1"/>
</dbReference>
<dbReference type="InterPro" id="IPR044946">
    <property type="entry name" value="Restrct_endonuc_typeI_TRD_sf"/>
</dbReference>
<dbReference type="GO" id="GO:0008168">
    <property type="term" value="F:methyltransferase activity"/>
    <property type="evidence" value="ECO:0007669"/>
    <property type="project" value="UniProtKB-KW"/>
</dbReference>
<organism evidence="4 5">
    <name type="scientific">Sphaerisporangium flaviroseum</name>
    <dbReference type="NCBI Taxonomy" id="509199"/>
    <lineage>
        <taxon>Bacteria</taxon>
        <taxon>Bacillati</taxon>
        <taxon>Actinomycetota</taxon>
        <taxon>Actinomycetes</taxon>
        <taxon>Streptosporangiales</taxon>
        <taxon>Streptosporangiaceae</taxon>
        <taxon>Sphaerisporangium</taxon>
    </lineage>
</organism>
<dbReference type="PRINTS" id="PR00507">
    <property type="entry name" value="N12N6MTFRASE"/>
</dbReference>
<keyword evidence="2" id="KW-0238">DNA-binding</keyword>
<dbReference type="Gene3D" id="3.40.50.150">
    <property type="entry name" value="Vaccinia Virus protein VP39"/>
    <property type="match status" value="1"/>
</dbReference>
<dbReference type="Proteomes" id="UP001500888">
    <property type="component" value="Unassembled WGS sequence"/>
</dbReference>
<keyword evidence="4" id="KW-0489">Methyltransferase</keyword>
<feature type="domain" description="DNA methylase adenine-specific" evidence="3">
    <location>
        <begin position="112"/>
        <end position="331"/>
    </location>
</feature>
<evidence type="ECO:0000256" key="1">
    <source>
        <dbReference type="ARBA" id="ARBA00022747"/>
    </source>
</evidence>
<protein>
    <submittedName>
        <fullName evidence="4">N-6 DNA methylase</fullName>
    </submittedName>
</protein>
<name>A0ABP7I9J0_9ACTN</name>
<dbReference type="EMBL" id="BAAAZR010000008">
    <property type="protein sequence ID" value="GAA3812975.1"/>
    <property type="molecule type" value="Genomic_DNA"/>
</dbReference>
<dbReference type="InterPro" id="IPR029063">
    <property type="entry name" value="SAM-dependent_MTases_sf"/>
</dbReference>
<dbReference type="SUPFAM" id="SSF116734">
    <property type="entry name" value="DNA methylase specificity domain"/>
    <property type="match status" value="1"/>
</dbReference>
<dbReference type="RefSeq" id="WP_344941107.1">
    <property type="nucleotide sequence ID" value="NZ_BAAAZR010000008.1"/>
</dbReference>
<evidence type="ECO:0000256" key="2">
    <source>
        <dbReference type="ARBA" id="ARBA00023125"/>
    </source>
</evidence>
<keyword evidence="4" id="KW-0808">Transferase</keyword>
<gene>
    <name evidence="4" type="ORF">GCM10022226_37130</name>
</gene>
<dbReference type="InterPro" id="IPR003356">
    <property type="entry name" value="DNA_methylase_A-5"/>
</dbReference>
<dbReference type="SUPFAM" id="SSF53335">
    <property type="entry name" value="S-adenosyl-L-methionine-dependent methyltransferases"/>
    <property type="match status" value="1"/>
</dbReference>
<evidence type="ECO:0000259" key="3">
    <source>
        <dbReference type="Pfam" id="PF02384"/>
    </source>
</evidence>
<evidence type="ECO:0000313" key="5">
    <source>
        <dbReference type="Proteomes" id="UP001500888"/>
    </source>
</evidence>
<dbReference type="Pfam" id="PF02384">
    <property type="entry name" value="N6_Mtase"/>
    <property type="match status" value="1"/>
</dbReference>
<keyword evidence="5" id="KW-1185">Reference proteome</keyword>
<dbReference type="Gene3D" id="3.90.220.20">
    <property type="entry name" value="DNA methylase specificity domains"/>
    <property type="match status" value="1"/>
</dbReference>
<keyword evidence="1" id="KW-0680">Restriction system</keyword>